<reference evidence="1" key="2">
    <citation type="submission" date="2020-09" db="EMBL/GenBank/DDBJ databases">
        <authorList>
            <person name="Sun Q."/>
            <person name="Zhou Y."/>
        </authorList>
    </citation>
    <scope>NUCLEOTIDE SEQUENCE</scope>
    <source>
        <strain evidence="1">CGMCC 1.15320</strain>
    </source>
</reference>
<gene>
    <name evidence="1" type="ORF">GCM10011385_07630</name>
</gene>
<dbReference type="Pfam" id="PF05930">
    <property type="entry name" value="Phage_AlpA"/>
    <property type="match status" value="1"/>
</dbReference>
<dbReference type="EMBL" id="BMIF01000002">
    <property type="protein sequence ID" value="GGA56602.1"/>
    <property type="molecule type" value="Genomic_DNA"/>
</dbReference>
<dbReference type="PANTHER" id="PTHR36154:SF1">
    <property type="entry name" value="DNA-BINDING TRANSCRIPTIONAL ACTIVATOR ALPA"/>
    <property type="match status" value="1"/>
</dbReference>
<comment type="caution">
    <text evidence="1">The sequence shown here is derived from an EMBL/GenBank/DDBJ whole genome shotgun (WGS) entry which is preliminary data.</text>
</comment>
<dbReference type="InterPro" id="IPR010260">
    <property type="entry name" value="AlpA"/>
</dbReference>
<dbReference type="RefSeq" id="WP_210315497.1">
    <property type="nucleotide sequence ID" value="NZ_BMIF01000002.1"/>
</dbReference>
<protein>
    <recommendedName>
        <fullName evidence="3">AlpA family transcriptional regulator</fullName>
    </recommendedName>
</protein>
<dbReference type="AlphaFoldDB" id="A0A916RHQ5"/>
<dbReference type="PANTHER" id="PTHR36154">
    <property type="entry name" value="DNA-BINDING TRANSCRIPTIONAL ACTIVATOR ALPA"/>
    <property type="match status" value="1"/>
</dbReference>
<reference evidence="1" key="1">
    <citation type="journal article" date="2014" name="Int. J. Syst. Evol. Microbiol.">
        <title>Complete genome sequence of Corynebacterium casei LMG S-19264T (=DSM 44701T), isolated from a smear-ripened cheese.</title>
        <authorList>
            <consortium name="US DOE Joint Genome Institute (JGI-PGF)"/>
            <person name="Walter F."/>
            <person name="Albersmeier A."/>
            <person name="Kalinowski J."/>
            <person name="Ruckert C."/>
        </authorList>
    </citation>
    <scope>NUCLEOTIDE SEQUENCE</scope>
    <source>
        <strain evidence="1">CGMCC 1.15320</strain>
    </source>
</reference>
<sequence>MLYAAQTPERLIRLPEVMARTGLGRTFIYRLVAKGLFPKPIKLGARASAWLENEIDGWIIARAAERNSA</sequence>
<accession>A0A916RHQ5</accession>
<proteinExistence type="predicted"/>
<keyword evidence="2" id="KW-1185">Reference proteome</keyword>
<dbReference type="Proteomes" id="UP000636264">
    <property type="component" value="Unassembled WGS sequence"/>
</dbReference>
<evidence type="ECO:0008006" key="3">
    <source>
        <dbReference type="Google" id="ProtNLM"/>
    </source>
</evidence>
<evidence type="ECO:0000313" key="2">
    <source>
        <dbReference type="Proteomes" id="UP000636264"/>
    </source>
</evidence>
<dbReference type="InterPro" id="IPR052931">
    <property type="entry name" value="Prophage_regulatory_activator"/>
</dbReference>
<name>A0A916RHQ5_9HYPH</name>
<organism evidence="1 2">
    <name type="scientific">Nitratireductor aestuarii</name>
    <dbReference type="NCBI Taxonomy" id="1735103"/>
    <lineage>
        <taxon>Bacteria</taxon>
        <taxon>Pseudomonadati</taxon>
        <taxon>Pseudomonadota</taxon>
        <taxon>Alphaproteobacteria</taxon>
        <taxon>Hyphomicrobiales</taxon>
        <taxon>Phyllobacteriaceae</taxon>
        <taxon>Nitratireductor</taxon>
    </lineage>
</organism>
<dbReference type="Gene3D" id="1.10.238.160">
    <property type="match status" value="1"/>
</dbReference>
<evidence type="ECO:0000313" key="1">
    <source>
        <dbReference type="EMBL" id="GGA56602.1"/>
    </source>
</evidence>